<dbReference type="InterPro" id="IPR051257">
    <property type="entry name" value="Diverse_CBS-Domain"/>
</dbReference>
<feature type="domain" description="CBS" evidence="3">
    <location>
        <begin position="92"/>
        <end position="149"/>
    </location>
</feature>
<dbReference type="PIRSF" id="PIRSF036990">
    <property type="entry name" value="UCP036990_CBS_BON"/>
    <property type="match status" value="1"/>
</dbReference>
<evidence type="ECO:0000256" key="1">
    <source>
        <dbReference type="ARBA" id="ARBA00023122"/>
    </source>
</evidence>
<gene>
    <name evidence="4" type="ORF">OG560_00575</name>
</gene>
<organism evidence="4 5">
    <name type="scientific">[Kitasatospora] papulosa</name>
    <dbReference type="NCBI Taxonomy" id="1464011"/>
    <lineage>
        <taxon>Bacteria</taxon>
        <taxon>Bacillati</taxon>
        <taxon>Actinomycetota</taxon>
        <taxon>Actinomycetes</taxon>
        <taxon>Kitasatosporales</taxon>
        <taxon>Streptomycetaceae</taxon>
        <taxon>Streptomyces</taxon>
    </lineage>
</organism>
<reference evidence="4 5" key="1">
    <citation type="submission" date="2022-10" db="EMBL/GenBank/DDBJ databases">
        <title>The complete genomes of actinobacterial strains from the NBC collection.</title>
        <authorList>
            <person name="Joergensen T.S."/>
            <person name="Alvarez Arevalo M."/>
            <person name="Sterndorff E.B."/>
            <person name="Faurdal D."/>
            <person name="Vuksanovic O."/>
            <person name="Mourched A.-S."/>
            <person name="Charusanti P."/>
            <person name="Shaw S."/>
            <person name="Blin K."/>
            <person name="Weber T."/>
        </authorList>
    </citation>
    <scope>NUCLEOTIDE SEQUENCE [LARGE SCALE GENOMIC DNA]</scope>
    <source>
        <strain evidence="4 5">NBC_00185</strain>
    </source>
</reference>
<dbReference type="SMART" id="SM00116">
    <property type="entry name" value="CBS"/>
    <property type="match status" value="2"/>
</dbReference>
<dbReference type="SUPFAM" id="SSF54631">
    <property type="entry name" value="CBS-domain pair"/>
    <property type="match status" value="1"/>
</dbReference>
<dbReference type="Pfam" id="PF00571">
    <property type="entry name" value="CBS"/>
    <property type="match status" value="2"/>
</dbReference>
<dbReference type="PANTHER" id="PTHR43080:SF29">
    <property type="entry name" value="OS02G0818000 PROTEIN"/>
    <property type="match status" value="1"/>
</dbReference>
<dbReference type="Gene3D" id="3.10.580.10">
    <property type="entry name" value="CBS-domain"/>
    <property type="match status" value="1"/>
</dbReference>
<feature type="domain" description="CBS" evidence="3">
    <location>
        <begin position="10"/>
        <end position="66"/>
    </location>
</feature>
<dbReference type="PROSITE" id="PS51371">
    <property type="entry name" value="CBS"/>
    <property type="match status" value="2"/>
</dbReference>
<dbReference type="RefSeq" id="WP_406188069.1">
    <property type="nucleotide sequence ID" value="NZ_CP108135.1"/>
</dbReference>
<name>A0ABZ1JWX2_9ACTN</name>
<dbReference type="InterPro" id="IPR017080">
    <property type="entry name" value="UCP036990_CBS_BON"/>
</dbReference>
<evidence type="ECO:0000259" key="3">
    <source>
        <dbReference type="PROSITE" id="PS51371"/>
    </source>
</evidence>
<dbReference type="EMBL" id="CP108135">
    <property type="protein sequence ID" value="WTP63996.1"/>
    <property type="molecule type" value="Genomic_DNA"/>
</dbReference>
<dbReference type="InterPro" id="IPR000644">
    <property type="entry name" value="CBS_dom"/>
</dbReference>
<sequence>MHHRRIDGLMSRRVVSVHRDTPFKDVVRALSESRVAAVPVVDDGEHVLGVVSEADLLRKTTDRAEPAGLPAVPDPEAWERAKAEGVRAEELMSAPAVCARPGWTFVEAARLMEVQGVRRLVVVDGDDRVVGVVSRGDLLKVFLRADEDIRQEIEQDVLPGTLRLDPASISVGVHDGQVEIGGSLPFKGMLPVLEHMCGAVDGVISVSTHLAYTVKDPRKEGSSS</sequence>
<evidence type="ECO:0000313" key="5">
    <source>
        <dbReference type="Proteomes" id="UP001622496"/>
    </source>
</evidence>
<dbReference type="Proteomes" id="UP001622496">
    <property type="component" value="Chromosome"/>
</dbReference>
<protein>
    <submittedName>
        <fullName evidence="4">CBS domain-containing protein</fullName>
    </submittedName>
</protein>
<evidence type="ECO:0000256" key="2">
    <source>
        <dbReference type="PROSITE-ProRule" id="PRU00703"/>
    </source>
</evidence>
<dbReference type="PANTHER" id="PTHR43080">
    <property type="entry name" value="CBS DOMAIN-CONTAINING PROTEIN CBSX3, MITOCHONDRIAL"/>
    <property type="match status" value="1"/>
</dbReference>
<evidence type="ECO:0000313" key="4">
    <source>
        <dbReference type="EMBL" id="WTP63996.1"/>
    </source>
</evidence>
<accession>A0ABZ1JWX2</accession>
<proteinExistence type="predicted"/>
<dbReference type="InterPro" id="IPR046342">
    <property type="entry name" value="CBS_dom_sf"/>
</dbReference>
<keyword evidence="1 2" id="KW-0129">CBS domain</keyword>
<keyword evidence="5" id="KW-1185">Reference proteome</keyword>